<proteinExistence type="predicted"/>
<keyword evidence="2" id="KW-1185">Reference proteome</keyword>
<accession>A0ABS8XD10</accession>
<dbReference type="InterPro" id="IPR003795">
    <property type="entry name" value="DUF192"/>
</dbReference>
<evidence type="ECO:0000313" key="2">
    <source>
        <dbReference type="Proteomes" id="UP001201463"/>
    </source>
</evidence>
<organism evidence="1 2">
    <name type="scientific">Pelomonas caseinilytica</name>
    <dbReference type="NCBI Taxonomy" id="2906763"/>
    <lineage>
        <taxon>Bacteria</taxon>
        <taxon>Pseudomonadati</taxon>
        <taxon>Pseudomonadota</taxon>
        <taxon>Betaproteobacteria</taxon>
        <taxon>Burkholderiales</taxon>
        <taxon>Sphaerotilaceae</taxon>
        <taxon>Roseateles</taxon>
    </lineage>
</organism>
<dbReference type="Gene3D" id="2.60.120.1140">
    <property type="entry name" value="Protein of unknown function DUF192"/>
    <property type="match status" value="1"/>
</dbReference>
<comment type="caution">
    <text evidence="1">The sequence shown here is derived from an EMBL/GenBank/DDBJ whole genome shotgun (WGS) entry which is preliminary data.</text>
</comment>
<sequence length="112" mass="12337">MSQRLFVDGRPAGVRLRLADRWHQRARGLLGVNRLDDPAGLWITPCNSVHMLGMGIALDVAFVDASGRILKLVPHLRPWRFAACWRAHATVELRAGLAGELALRPGRLLALG</sequence>
<evidence type="ECO:0000313" key="1">
    <source>
        <dbReference type="EMBL" id="MCE4537130.1"/>
    </source>
</evidence>
<dbReference type="EMBL" id="JAJTWT010000003">
    <property type="protein sequence ID" value="MCE4537130.1"/>
    <property type="molecule type" value="Genomic_DNA"/>
</dbReference>
<dbReference type="Proteomes" id="UP001201463">
    <property type="component" value="Unassembled WGS sequence"/>
</dbReference>
<dbReference type="RefSeq" id="WP_233390914.1">
    <property type="nucleotide sequence ID" value="NZ_JAJTWT010000003.1"/>
</dbReference>
<protein>
    <submittedName>
        <fullName evidence="1">DUF192 domain-containing protein</fullName>
    </submittedName>
</protein>
<dbReference type="Pfam" id="PF02643">
    <property type="entry name" value="DUF192"/>
    <property type="match status" value="1"/>
</dbReference>
<gene>
    <name evidence="1" type="ORF">LXT12_07695</name>
</gene>
<name>A0ABS8XD10_9BURK</name>
<reference evidence="1 2" key="1">
    <citation type="submission" date="2021-12" db="EMBL/GenBank/DDBJ databases">
        <title>Genome seq of p7.</title>
        <authorList>
            <person name="Seo T."/>
        </authorList>
    </citation>
    <scope>NUCLEOTIDE SEQUENCE [LARGE SCALE GENOMIC DNA]</scope>
    <source>
        <strain evidence="1 2">P7</strain>
    </source>
</reference>
<dbReference type="InterPro" id="IPR038695">
    <property type="entry name" value="Saro_0823-like_sf"/>
</dbReference>